<feature type="compositionally biased region" description="Polar residues" evidence="23">
    <location>
        <begin position="350"/>
        <end position="360"/>
    </location>
</feature>
<dbReference type="Gene3D" id="3.40.50.300">
    <property type="entry name" value="P-loop containing nucleotide triphosphate hydrolases"/>
    <property type="match status" value="2"/>
</dbReference>
<evidence type="ECO:0000256" key="15">
    <source>
        <dbReference type="ARBA" id="ARBA00023014"/>
    </source>
</evidence>
<evidence type="ECO:0000256" key="5">
    <source>
        <dbReference type="ARBA" id="ARBA00022705"/>
    </source>
</evidence>
<evidence type="ECO:0000313" key="29">
    <source>
        <dbReference type="Proteomes" id="UP001338582"/>
    </source>
</evidence>
<keyword evidence="22" id="KW-0158">Chromosome</keyword>
<comment type="cofactor">
    <cofactor evidence="1">
        <name>[4Fe-4S] cluster</name>
        <dbReference type="ChEBI" id="CHEBI:49883"/>
    </cofactor>
</comment>
<keyword evidence="10 22" id="KW-0227">DNA damage</keyword>
<comment type="similarity">
    <text evidence="3 22">Belongs to the DNA2/NAM7 helicase family.</text>
</comment>
<feature type="region of interest" description="Disordered" evidence="23">
    <location>
        <begin position="1"/>
        <end position="68"/>
    </location>
</feature>
<keyword evidence="14 22" id="KW-0408">Iron</keyword>
<comment type="catalytic activity">
    <reaction evidence="21 22">
        <text>ATP + H2O = ADP + phosphate + H(+)</text>
        <dbReference type="Rhea" id="RHEA:13065"/>
        <dbReference type="ChEBI" id="CHEBI:15377"/>
        <dbReference type="ChEBI" id="CHEBI:15378"/>
        <dbReference type="ChEBI" id="CHEBI:30616"/>
        <dbReference type="ChEBI" id="CHEBI:43474"/>
        <dbReference type="ChEBI" id="CHEBI:456216"/>
        <dbReference type="EC" id="3.6.4.12"/>
    </reaction>
</comment>
<feature type="compositionally biased region" description="Polar residues" evidence="23">
    <location>
        <begin position="205"/>
        <end position="217"/>
    </location>
</feature>
<evidence type="ECO:0000256" key="22">
    <source>
        <dbReference type="RuleBase" id="RU367041"/>
    </source>
</evidence>
<evidence type="ECO:0000259" key="25">
    <source>
        <dbReference type="Pfam" id="PF13086"/>
    </source>
</evidence>
<dbReference type="GeneID" id="88171432"/>
<evidence type="ECO:0000256" key="9">
    <source>
        <dbReference type="ARBA" id="ARBA00022759"/>
    </source>
</evidence>
<evidence type="ECO:0000259" key="26">
    <source>
        <dbReference type="Pfam" id="PF13087"/>
    </source>
</evidence>
<feature type="region of interest" description="Disordered" evidence="23">
    <location>
        <begin position="192"/>
        <end position="218"/>
    </location>
</feature>
<dbReference type="GO" id="GO:0033567">
    <property type="term" value="P:DNA replication, Okazaki fragment processing"/>
    <property type="evidence" value="ECO:0007669"/>
    <property type="project" value="UniProtKB-UniRule"/>
</dbReference>
<dbReference type="Pfam" id="PF08696">
    <property type="entry name" value="Dna2"/>
    <property type="match status" value="1"/>
</dbReference>
<keyword evidence="15 22" id="KW-0411">Iron-sulfur</keyword>
<evidence type="ECO:0000259" key="27">
    <source>
        <dbReference type="Pfam" id="PF21123"/>
    </source>
</evidence>
<evidence type="ECO:0000256" key="6">
    <source>
        <dbReference type="ARBA" id="ARBA00022722"/>
    </source>
</evidence>
<keyword evidence="8 22" id="KW-0547">Nucleotide-binding</keyword>
<dbReference type="SUPFAM" id="SSF52540">
    <property type="entry name" value="P-loop containing nucleoside triphosphate hydrolases"/>
    <property type="match status" value="1"/>
</dbReference>
<feature type="compositionally biased region" description="Low complexity" evidence="23">
    <location>
        <begin position="192"/>
        <end position="202"/>
    </location>
</feature>
<keyword evidence="17" id="KW-0496">Mitochondrion</keyword>
<dbReference type="InterPro" id="IPR048459">
    <property type="entry name" value="DNA2_Rift"/>
</dbReference>
<comment type="subcellular location">
    <subcellularLocation>
        <location evidence="2">Mitochondrion</location>
    </subcellularLocation>
    <subcellularLocation>
        <location evidence="22">Nucleus</location>
    </subcellularLocation>
    <subcellularLocation>
        <location evidence="22">Chromosome</location>
    </subcellularLocation>
</comment>
<keyword evidence="18 22" id="KW-0234">DNA repair</keyword>
<keyword evidence="4 22" id="KW-0004">4Fe-4S</keyword>
<dbReference type="InterPro" id="IPR027417">
    <property type="entry name" value="P-loop_NTPase"/>
</dbReference>
<evidence type="ECO:0000256" key="3">
    <source>
        <dbReference type="ARBA" id="ARBA00007913"/>
    </source>
</evidence>
<feature type="region of interest" description="Disordered" evidence="23">
    <location>
        <begin position="350"/>
        <end position="369"/>
    </location>
</feature>
<dbReference type="Gene3D" id="3.90.320.10">
    <property type="match status" value="1"/>
</dbReference>
<dbReference type="EC" id="3.6.4.12" evidence="22"/>
<comment type="function">
    <text evidence="22">Key enzyme involved in DNA replication and DNA repair. Involved in Okazaki fragments processing by cleaving long flaps that escape FEN1: flaps that are longer than 27 nucleotides are coated by replication protein A complex (RPA), leading to recruit DNA2 which cleaves the flap until it is too short to bind RPA and becomes a substrate for FEN1. Also involved in 5'-end resection of DNA during double-strand break (DSB) repair by mediating the cleavage of 5'-ssDNA.</text>
</comment>
<evidence type="ECO:0000256" key="23">
    <source>
        <dbReference type="SAM" id="MobiDB-lite"/>
    </source>
</evidence>
<feature type="domain" description="DNA2 rift barrel" evidence="27">
    <location>
        <begin position="794"/>
        <end position="882"/>
    </location>
</feature>
<dbReference type="CDD" id="cd18041">
    <property type="entry name" value="DEXXQc_DNA2"/>
    <property type="match status" value="1"/>
</dbReference>
<proteinExistence type="inferred from homology"/>
<dbReference type="InterPro" id="IPR041679">
    <property type="entry name" value="DNA2/NAM7-like_C"/>
</dbReference>
<dbReference type="GO" id="GO:0005739">
    <property type="term" value="C:mitochondrion"/>
    <property type="evidence" value="ECO:0007669"/>
    <property type="project" value="UniProtKB-SubCell"/>
</dbReference>
<dbReference type="KEGG" id="asau:88171432"/>
<dbReference type="GO" id="GO:0005634">
    <property type="term" value="C:nucleus"/>
    <property type="evidence" value="ECO:0007669"/>
    <property type="project" value="UniProtKB-SubCell"/>
</dbReference>
<dbReference type="InterPro" id="IPR026851">
    <property type="entry name" value="Dna2/JHS1_DEXXQ-box"/>
</dbReference>
<keyword evidence="12 22" id="KW-0347">Helicase</keyword>
<dbReference type="InterPro" id="IPR014808">
    <property type="entry name" value="DNA_replication_fac_Dna2_N"/>
</dbReference>
<evidence type="ECO:0000256" key="20">
    <source>
        <dbReference type="ARBA" id="ARBA00023268"/>
    </source>
</evidence>
<evidence type="ECO:0000256" key="10">
    <source>
        <dbReference type="ARBA" id="ARBA00022763"/>
    </source>
</evidence>
<keyword evidence="6 22" id="KW-0540">Nuclease</keyword>
<dbReference type="GO" id="GO:0005524">
    <property type="term" value="F:ATP binding"/>
    <property type="evidence" value="ECO:0007669"/>
    <property type="project" value="UniProtKB-UniRule"/>
</dbReference>
<keyword evidence="13 22" id="KW-0067">ATP-binding</keyword>
<reference evidence="28 29" key="1">
    <citation type="submission" date="2023-10" db="EMBL/GenBank/DDBJ databases">
        <title>Draft Genome Sequence of Candida saopaulonensis from a very Premature Infant with Sepsis.</title>
        <authorList>
            <person name="Ning Y."/>
            <person name="Dai R."/>
            <person name="Xiao M."/>
            <person name="Xu Y."/>
            <person name="Yan Q."/>
            <person name="Zhang L."/>
        </authorList>
    </citation>
    <scope>NUCLEOTIDE SEQUENCE [LARGE SCALE GENOMIC DNA]</scope>
    <source>
        <strain evidence="28 29">19XY460</strain>
    </source>
</reference>
<evidence type="ECO:0000256" key="8">
    <source>
        <dbReference type="ARBA" id="ARBA00022741"/>
    </source>
</evidence>
<feature type="region of interest" description="Disordered" evidence="23">
    <location>
        <begin position="97"/>
        <end position="119"/>
    </location>
</feature>
<keyword evidence="7 22" id="KW-0479">Metal-binding</keyword>
<feature type="domain" description="DNA replication factor Dna2 N-terminal" evidence="24">
    <location>
        <begin position="428"/>
        <end position="620"/>
    </location>
</feature>
<dbReference type="InterPro" id="IPR041677">
    <property type="entry name" value="DNA2/NAM7_AAA_11"/>
</dbReference>
<keyword evidence="20 22" id="KW-0511">Multifunctional enzyme</keyword>
<dbReference type="Proteomes" id="UP001338582">
    <property type="component" value="Chromosome 1"/>
</dbReference>
<feature type="compositionally biased region" description="Polar residues" evidence="23">
    <location>
        <begin position="20"/>
        <end position="47"/>
    </location>
</feature>
<dbReference type="GO" id="GO:0006281">
    <property type="term" value="P:DNA repair"/>
    <property type="evidence" value="ECO:0007669"/>
    <property type="project" value="UniProtKB-KW"/>
</dbReference>
<evidence type="ECO:0000256" key="16">
    <source>
        <dbReference type="ARBA" id="ARBA00023125"/>
    </source>
</evidence>
<keyword evidence="29" id="KW-1185">Reference proteome</keyword>
<dbReference type="RefSeq" id="XP_062875525.1">
    <property type="nucleotide sequence ID" value="XM_063019455.1"/>
</dbReference>
<accession>A0AAX4H3M7</accession>
<evidence type="ECO:0000256" key="21">
    <source>
        <dbReference type="ARBA" id="ARBA00047995"/>
    </source>
</evidence>
<dbReference type="CDD" id="cd18808">
    <property type="entry name" value="SF1_C_Upf1"/>
    <property type="match status" value="1"/>
</dbReference>
<gene>
    <name evidence="28" type="ORF">PUMCH_000363</name>
</gene>
<keyword evidence="9" id="KW-0255">Endonuclease</keyword>
<evidence type="ECO:0000256" key="17">
    <source>
        <dbReference type="ARBA" id="ARBA00023128"/>
    </source>
</evidence>
<protein>
    <recommendedName>
        <fullName evidence="22">DNA replication ATP-dependent helicase/nuclease</fullName>
        <ecNumber evidence="22">3.1.-.-</ecNumber>
        <ecNumber evidence="22">3.6.4.12</ecNumber>
    </recommendedName>
</protein>
<keyword evidence="5 22" id="KW-0235">DNA replication</keyword>
<dbReference type="FunFam" id="3.40.50.300:FF:000789">
    <property type="entry name" value="DNA replication ATP-dependent helicase/nuclease DNA2"/>
    <property type="match status" value="1"/>
</dbReference>
<keyword evidence="19 22" id="KW-0539">Nucleus</keyword>
<dbReference type="GO" id="GO:0017108">
    <property type="term" value="F:5'-flap endonuclease activity"/>
    <property type="evidence" value="ECO:0007669"/>
    <property type="project" value="UniProtKB-UniRule"/>
</dbReference>
<keyword evidence="11 22" id="KW-0378">Hydrolase</keyword>
<evidence type="ECO:0000256" key="2">
    <source>
        <dbReference type="ARBA" id="ARBA00004173"/>
    </source>
</evidence>
<dbReference type="PANTHER" id="PTHR10887">
    <property type="entry name" value="DNA2/NAM7 HELICASE FAMILY"/>
    <property type="match status" value="1"/>
</dbReference>
<dbReference type="Pfam" id="PF21123">
    <property type="entry name" value="Dna2_Rift"/>
    <property type="match status" value="1"/>
</dbReference>
<organism evidence="28 29">
    <name type="scientific">Australozyma saopauloensis</name>
    <dbReference type="NCBI Taxonomy" id="291208"/>
    <lineage>
        <taxon>Eukaryota</taxon>
        <taxon>Fungi</taxon>
        <taxon>Dikarya</taxon>
        <taxon>Ascomycota</taxon>
        <taxon>Saccharomycotina</taxon>
        <taxon>Pichiomycetes</taxon>
        <taxon>Metschnikowiaceae</taxon>
        <taxon>Australozyma</taxon>
    </lineage>
</organism>
<evidence type="ECO:0000256" key="13">
    <source>
        <dbReference type="ARBA" id="ARBA00022840"/>
    </source>
</evidence>
<feature type="domain" description="DNA2/NAM7 helicase helicase" evidence="25">
    <location>
        <begin position="1072"/>
        <end position="1138"/>
    </location>
</feature>
<dbReference type="Pfam" id="PF13086">
    <property type="entry name" value="AAA_11"/>
    <property type="match status" value="2"/>
</dbReference>
<evidence type="ECO:0000256" key="18">
    <source>
        <dbReference type="ARBA" id="ARBA00023204"/>
    </source>
</evidence>
<dbReference type="PANTHER" id="PTHR10887:SF433">
    <property type="entry name" value="DNA REPLICATION ATP-DEPENDENT HELICASE_NUCLEASE DNA2"/>
    <property type="match status" value="1"/>
</dbReference>
<dbReference type="GO" id="GO:0003677">
    <property type="term" value="F:DNA binding"/>
    <property type="evidence" value="ECO:0007669"/>
    <property type="project" value="UniProtKB-UniRule"/>
</dbReference>
<dbReference type="InterPro" id="IPR047187">
    <property type="entry name" value="SF1_C_Upf1"/>
</dbReference>
<evidence type="ECO:0000256" key="12">
    <source>
        <dbReference type="ARBA" id="ARBA00022806"/>
    </source>
</evidence>
<evidence type="ECO:0000256" key="4">
    <source>
        <dbReference type="ARBA" id="ARBA00022485"/>
    </source>
</evidence>
<dbReference type="GO" id="GO:0017116">
    <property type="term" value="F:single-stranded DNA helicase activity"/>
    <property type="evidence" value="ECO:0007669"/>
    <property type="project" value="UniProtKB-UniRule"/>
</dbReference>
<keyword evidence="16 22" id="KW-0238">DNA-binding</keyword>
<sequence>MNKSPDSNDTRSPARKKSKSLAQSRKTYFFKPQNTLAFSPNASSSIDATFRAPAKQPNADELGNQKPEAPAHTVLVLDLRLPSLQEHGMRPEIANRTLLARNNDKPNEQQSSDDSFDGVRWRSDQKLSKFSRPILSSPLKRSEIRDTSEKPVESITNEITDSMLTKYGVGLENSLSQTPHFLRAYSDMPALSSDASPSLSRSKSFDPNSLTARNDQLQDGHGTYEYGLHRWIDQFDDTPYKNSSNEVRIEERPPVTLLESNLLHSSPKETASLQHEKTIEPDDDNLSSDDDLFLANLRVDSLTQSATSSVHPNNATNSLDHATNLLVSDEDADPFSDELDILFLNTLATQPSTNTTGQKSTNDRKSEPDATCENEMYVEIDDGPKLSYERPDFARYQLKSILRSSYQHQGHKRNQLILSVVDSFGLDAKLVVRGEASELNLMVNDIIHVIHTYPDNQKLIDDAHNLLIWNPDILISSTVVADQIFCPRKTVLLKRYSFPGALSLPLILGTIVHEIFQICMITEKFTLDFMENLLSEEVQKNLFEIFSIGDIVEELKSEARKQFKFLRDWFLQYYKTRPREIPTNKRQQKVKFSVAEILDIEESVWSPMFGLKGIADVTIKANIGGDTGTGQFLLPMEIKTGRPHLSHQAQAALYSLLFKDRYNVEISSFLLVYSLDEGSTTKHTISTPDLRSLVNLRNRISSFLKPGDQSLPDLIRRQECQRCVVRDSCMTINYMIEDGLPSESGLEEDQYVELVEHLNNHPEYGQFFKFWDNLISKEEQFQSRVNKELWVMTAKEREKLRGKALGDLIISKCLDEDVNSNSYVYVFRRNKDGTNESMLNTQIGKHDRIIVSDQEGHFALAQGVVTFIDARSITILTRRQIVGTHKKSDIFHRAQVLHKSQSPISQGNEVVFRIDKDEFYYGMGLARFNILNLFLAQGDLKRRDLIVNLRPPTFTSSPQFLIDGDEECFNDDQLLAFKRVSCTKDYCLILGMPGTGKTTVIAHLIKMLVNSKKTVLLTSYTNSAVDNILLKLLQLGVDFIRTGHFTRVHPEIRPYCVSSDQKQINTFRDFEREITEPYVVATTCLGMKDLIFSVRTLFDYCIVDEASQVSMPVSIGPISRCDKFVLVGDHFQLPPLVTHPDPDVRHGLSKSLFQYLAVEHPESVVELHHQYRMSKEIMEISNVLVYDNRLQCGSLEVANQKLVLPRPSGFLSTSPGQNDISWIQHALNEDTHVAFFNHDPIAAFEKSVGENIVNPTEVNLTVQLVNAFCASGVDPADIGVMTLYKAQLKLLLDAFEHIPELEVLTADRFQGRDKKCIIISMVRANPECRSGALLKDWRRINVAVTRARSKLIIFGSEKTMSTAESARKFTDLSSRKGWTFNLTQYPEAIGDTQQFRSTKIQSGKLAPAALQRHPILKNILDDMI</sequence>
<dbReference type="GO" id="GO:0005694">
    <property type="term" value="C:chromosome"/>
    <property type="evidence" value="ECO:0007669"/>
    <property type="project" value="UniProtKB-SubCell"/>
</dbReference>
<evidence type="ECO:0000256" key="1">
    <source>
        <dbReference type="ARBA" id="ARBA00001966"/>
    </source>
</evidence>
<dbReference type="GO" id="GO:0071932">
    <property type="term" value="P:replication fork reversal"/>
    <property type="evidence" value="ECO:0007669"/>
    <property type="project" value="TreeGrafter"/>
</dbReference>
<evidence type="ECO:0000256" key="7">
    <source>
        <dbReference type="ARBA" id="ARBA00022723"/>
    </source>
</evidence>
<feature type="domain" description="DNA2/NAM7 helicase-like C-terminal" evidence="26">
    <location>
        <begin position="1148"/>
        <end position="1357"/>
    </location>
</feature>
<dbReference type="Pfam" id="PF13087">
    <property type="entry name" value="AAA_12"/>
    <property type="match status" value="1"/>
</dbReference>
<evidence type="ECO:0000256" key="11">
    <source>
        <dbReference type="ARBA" id="ARBA00022801"/>
    </source>
</evidence>
<dbReference type="EC" id="3.1.-.-" evidence="22"/>
<name>A0AAX4H3M7_9ASCO</name>
<dbReference type="EMBL" id="CP138894">
    <property type="protein sequence ID" value="WPK23138.1"/>
    <property type="molecule type" value="Genomic_DNA"/>
</dbReference>
<feature type="compositionally biased region" description="Polar residues" evidence="23">
    <location>
        <begin position="1"/>
        <end position="11"/>
    </location>
</feature>
<feature type="domain" description="DNA2/NAM7 helicase helicase" evidence="25">
    <location>
        <begin position="969"/>
        <end position="1062"/>
    </location>
</feature>
<dbReference type="GO" id="GO:0046872">
    <property type="term" value="F:metal ion binding"/>
    <property type="evidence" value="ECO:0007669"/>
    <property type="project" value="UniProtKB-UniRule"/>
</dbReference>
<evidence type="ECO:0000313" key="28">
    <source>
        <dbReference type="EMBL" id="WPK23138.1"/>
    </source>
</evidence>
<evidence type="ECO:0000256" key="19">
    <source>
        <dbReference type="ARBA" id="ARBA00023242"/>
    </source>
</evidence>
<dbReference type="GO" id="GO:0051539">
    <property type="term" value="F:4 iron, 4 sulfur cluster binding"/>
    <property type="evidence" value="ECO:0007669"/>
    <property type="project" value="UniProtKB-UniRule"/>
</dbReference>
<dbReference type="InterPro" id="IPR011604">
    <property type="entry name" value="PDDEXK-like_dom_sf"/>
</dbReference>
<evidence type="ECO:0000259" key="24">
    <source>
        <dbReference type="Pfam" id="PF08696"/>
    </source>
</evidence>
<evidence type="ECO:0000256" key="14">
    <source>
        <dbReference type="ARBA" id="ARBA00023004"/>
    </source>
</evidence>
<dbReference type="InterPro" id="IPR045055">
    <property type="entry name" value="DNA2/NAM7-like"/>
</dbReference>